<dbReference type="Proteomes" id="UP001314169">
    <property type="component" value="Chromosome 10"/>
</dbReference>
<keyword evidence="3" id="KW-1185">Reference proteome</keyword>
<accession>A0ABN9Z4Z4</accession>
<reference evidence="2" key="1">
    <citation type="submission" date="2023-12" db="EMBL/GenBank/DDBJ databases">
        <authorList>
            <person name="Brown T."/>
        </authorList>
    </citation>
    <scope>NUCLEOTIDE SEQUENCE</scope>
</reference>
<protein>
    <submittedName>
        <fullName evidence="2">Uncharacterized protein</fullName>
    </submittedName>
</protein>
<name>A0ABN9Z4Z4_PIPNA</name>
<evidence type="ECO:0000313" key="3">
    <source>
        <dbReference type="Proteomes" id="UP001314169"/>
    </source>
</evidence>
<sequence length="163" mass="16419">MAGGEDSGAWGRRGRLSEPAAPVLVPGREGAGAGAGASGPGPPRRATPSPEVGGHGFPGPQGGVSLPPRSVPACGVEDGPSLLLRASPEWWLGSPEGRDSSAPAGAPAGSPLDRMEPGFLAGPEPSAQETPDGPLEPWGWDMGCPSLAFRDEVDSIFPDFFAC</sequence>
<feature type="compositionally biased region" description="Gly residues" evidence="1">
    <location>
        <begin position="29"/>
        <end position="39"/>
    </location>
</feature>
<evidence type="ECO:0000256" key="1">
    <source>
        <dbReference type="SAM" id="MobiDB-lite"/>
    </source>
</evidence>
<feature type="compositionally biased region" description="Low complexity" evidence="1">
    <location>
        <begin position="100"/>
        <end position="111"/>
    </location>
</feature>
<gene>
    <name evidence="2" type="ORF">MPIPNATIZW_LOCUS1701</name>
</gene>
<feature type="compositionally biased region" description="Gly residues" evidence="1">
    <location>
        <begin position="53"/>
        <end position="62"/>
    </location>
</feature>
<proteinExistence type="predicted"/>
<evidence type="ECO:0000313" key="2">
    <source>
        <dbReference type="EMBL" id="CAK6433395.1"/>
    </source>
</evidence>
<feature type="region of interest" description="Disordered" evidence="1">
    <location>
        <begin position="91"/>
        <end position="139"/>
    </location>
</feature>
<dbReference type="EMBL" id="OY882867">
    <property type="protein sequence ID" value="CAK6433395.1"/>
    <property type="molecule type" value="Genomic_DNA"/>
</dbReference>
<feature type="region of interest" description="Disordered" evidence="1">
    <location>
        <begin position="1"/>
        <end position="78"/>
    </location>
</feature>
<organism evidence="2 3">
    <name type="scientific">Pipistrellus nathusii</name>
    <name type="common">Nathusius' pipistrelle</name>
    <dbReference type="NCBI Taxonomy" id="59473"/>
    <lineage>
        <taxon>Eukaryota</taxon>
        <taxon>Metazoa</taxon>
        <taxon>Chordata</taxon>
        <taxon>Craniata</taxon>
        <taxon>Vertebrata</taxon>
        <taxon>Euteleostomi</taxon>
        <taxon>Mammalia</taxon>
        <taxon>Eutheria</taxon>
        <taxon>Laurasiatheria</taxon>
        <taxon>Chiroptera</taxon>
        <taxon>Yangochiroptera</taxon>
        <taxon>Vespertilionidae</taxon>
        <taxon>Pipistrellus</taxon>
    </lineage>
</organism>